<dbReference type="EMBL" id="CAFZ01000015">
    <property type="protein sequence ID" value="CCA67530.1"/>
    <property type="molecule type" value="Genomic_DNA"/>
</dbReference>
<feature type="region of interest" description="Disordered" evidence="1">
    <location>
        <begin position="141"/>
        <end position="349"/>
    </location>
</feature>
<gene>
    <name evidence="3" type="ORF">PIIN_01359</name>
</gene>
<feature type="domain" description="PB1" evidence="2">
    <location>
        <begin position="360"/>
        <end position="444"/>
    </location>
</feature>
<organism evidence="3 4">
    <name type="scientific">Serendipita indica (strain DSM 11827)</name>
    <name type="common">Root endophyte fungus</name>
    <name type="synonym">Piriformospora indica</name>
    <dbReference type="NCBI Taxonomy" id="1109443"/>
    <lineage>
        <taxon>Eukaryota</taxon>
        <taxon>Fungi</taxon>
        <taxon>Dikarya</taxon>
        <taxon>Basidiomycota</taxon>
        <taxon>Agaricomycotina</taxon>
        <taxon>Agaricomycetes</taxon>
        <taxon>Sebacinales</taxon>
        <taxon>Serendipitaceae</taxon>
        <taxon>Serendipita</taxon>
    </lineage>
</organism>
<dbReference type="OrthoDB" id="9450131at2759"/>
<comment type="caution">
    <text evidence="3">The sequence shown here is derived from an EMBL/GenBank/DDBJ whole genome shotgun (WGS) entry which is preliminary data.</text>
</comment>
<feature type="region of interest" description="Disordered" evidence="1">
    <location>
        <begin position="1"/>
        <end position="37"/>
    </location>
</feature>
<dbReference type="SMART" id="SM00666">
    <property type="entry name" value="PB1"/>
    <property type="match status" value="1"/>
</dbReference>
<keyword evidence="4" id="KW-1185">Reference proteome</keyword>
<accession>G4T869</accession>
<name>G4T869_SERID</name>
<dbReference type="Pfam" id="PF00564">
    <property type="entry name" value="PB1"/>
    <property type="match status" value="1"/>
</dbReference>
<dbReference type="InParanoid" id="G4T869"/>
<evidence type="ECO:0000313" key="3">
    <source>
        <dbReference type="EMBL" id="CCA67530.1"/>
    </source>
</evidence>
<protein>
    <recommendedName>
        <fullName evidence="2">PB1 domain-containing protein</fullName>
    </recommendedName>
</protein>
<evidence type="ECO:0000256" key="1">
    <source>
        <dbReference type="SAM" id="MobiDB-lite"/>
    </source>
</evidence>
<dbReference type="AlphaFoldDB" id="G4T869"/>
<dbReference type="STRING" id="1109443.G4T869"/>
<feature type="compositionally biased region" description="Polar residues" evidence="1">
    <location>
        <begin position="170"/>
        <end position="179"/>
    </location>
</feature>
<reference evidence="3 4" key="1">
    <citation type="journal article" date="2011" name="PLoS Pathog.">
        <title>Endophytic Life Strategies Decoded by Genome and Transcriptome Analyses of the Mutualistic Root Symbiont Piriformospora indica.</title>
        <authorList>
            <person name="Zuccaro A."/>
            <person name="Lahrmann U."/>
            <person name="Guldener U."/>
            <person name="Langen G."/>
            <person name="Pfiffi S."/>
            <person name="Biedenkopf D."/>
            <person name="Wong P."/>
            <person name="Samans B."/>
            <person name="Grimm C."/>
            <person name="Basiewicz M."/>
            <person name="Murat C."/>
            <person name="Martin F."/>
            <person name="Kogel K.H."/>
        </authorList>
    </citation>
    <scope>NUCLEOTIDE SEQUENCE [LARGE SCALE GENOMIC DNA]</scope>
    <source>
        <strain evidence="3 4">DSM 11827</strain>
    </source>
</reference>
<dbReference type="OMA" id="IRVKIHY"/>
<dbReference type="SUPFAM" id="SSF54277">
    <property type="entry name" value="CAD &amp; PB1 domains"/>
    <property type="match status" value="1"/>
</dbReference>
<feature type="compositionally biased region" description="Basic and acidic residues" evidence="1">
    <location>
        <begin position="149"/>
        <end position="158"/>
    </location>
</feature>
<feature type="compositionally biased region" description="Polar residues" evidence="1">
    <location>
        <begin position="15"/>
        <end position="35"/>
    </location>
</feature>
<dbReference type="HOGENOM" id="CLU_616939_0_0_1"/>
<dbReference type="Gene3D" id="3.10.20.90">
    <property type="entry name" value="Phosphatidylinositol 3-kinase Catalytic Subunit, Chain A, domain 1"/>
    <property type="match status" value="1"/>
</dbReference>
<proteinExistence type="predicted"/>
<evidence type="ECO:0000313" key="4">
    <source>
        <dbReference type="Proteomes" id="UP000007148"/>
    </source>
</evidence>
<sequence>MRITFAPDPRRTPPIETTSPQIASSPMISTETSFISDPVDNIEPWPVRTETYIPAAFFPRATSDQPVGILYRPPENKMKNSKPKDYLGKAKLVAAENVNEAYTTFTGVTRMQQGYTPSGAPLEDRGGLTVGGNAGGANLSASASFSRARNPDTVKPIERAPSAQARLERQNTTLQTATSAREEGANLQKSNTLGSRPAPGPGGPAANRDRDAGSPPPAGGPRVATRGLSVRKPEGPVSPPGPAGRAGPGGNANQRVTDIYDDYMEGYGAGEEPPLPDEAKRVQAWASKTLPGPPAAPSRAVSQRVPPSAFGSRSQYSGSAMGRRPTRRQTSRGRGGASNFGEEEDGYGSGDYDEGFELVRIKVKIHYNGEVRGMALTPDVPYEEFVDRVHAKFNKTFGEMTMKFIDEDGMKVSLRDDSDYDLAIETARDSAKGKPDGKLVVWVE</sequence>
<dbReference type="InterPro" id="IPR000270">
    <property type="entry name" value="PB1_dom"/>
</dbReference>
<dbReference type="eggNOG" id="KOG4225">
    <property type="taxonomic scope" value="Eukaryota"/>
</dbReference>
<dbReference type="Proteomes" id="UP000007148">
    <property type="component" value="Unassembled WGS sequence"/>
</dbReference>
<dbReference type="PROSITE" id="PS51745">
    <property type="entry name" value="PB1"/>
    <property type="match status" value="1"/>
</dbReference>
<evidence type="ECO:0000259" key="2">
    <source>
        <dbReference type="PROSITE" id="PS51745"/>
    </source>
</evidence>
<dbReference type="InterPro" id="IPR053793">
    <property type="entry name" value="PB1-like"/>
</dbReference>